<protein>
    <submittedName>
        <fullName evidence="1">Uncharacterized protein</fullName>
    </submittedName>
</protein>
<keyword evidence="2" id="KW-1185">Reference proteome</keyword>
<evidence type="ECO:0000313" key="2">
    <source>
        <dbReference type="Proteomes" id="UP000203261"/>
    </source>
</evidence>
<name>A0A127AW85_9CAUD</name>
<sequence length="195" mass="22837">MVLVGREYVSTNDMYQPIPKGRGKDKYGIPKGRRRATLRATNKLSSYKKWISKELSKLVTPEIVEYFKTRSDHILHKKGILGFDIEIHISMPKDKFGYKNGKLKRRDATNAIKATEDGFLEHMKLEDSYTGQCKVRKYFNNEGTWQIEFIMRPIPLWVERKIMNERLIRHRYPGGNIRTSEAGFSNWGDVSQEHN</sequence>
<evidence type="ECO:0000313" key="1">
    <source>
        <dbReference type="EMBL" id="AMM44882.1"/>
    </source>
</evidence>
<proteinExistence type="predicted"/>
<dbReference type="KEGG" id="vg:29125251"/>
<dbReference type="RefSeq" id="YP_009302471.1">
    <property type="nucleotide sequence ID" value="NC_031245.1"/>
</dbReference>
<dbReference type="GeneID" id="29125251"/>
<gene>
    <name evidence="1" type="ORF">SP15_083</name>
</gene>
<organism evidence="1 2">
    <name type="scientific">Bacillus phage SP-15</name>
    <dbReference type="NCBI Taxonomy" id="1792032"/>
    <lineage>
        <taxon>Viruses</taxon>
        <taxon>Duplodnaviria</taxon>
        <taxon>Heunggongvirae</taxon>
        <taxon>Uroviricota</taxon>
        <taxon>Caudoviricetes</taxon>
        <taxon>Thornevirus</taxon>
        <taxon>Thornevirus SP15</taxon>
    </lineage>
</organism>
<dbReference type="Proteomes" id="UP000203261">
    <property type="component" value="Segment"/>
</dbReference>
<dbReference type="EMBL" id="KT624200">
    <property type="protein sequence ID" value="AMM44882.1"/>
    <property type="molecule type" value="Genomic_DNA"/>
</dbReference>
<accession>A0A127AW85</accession>
<reference evidence="1 2" key="1">
    <citation type="submission" date="2015-08" db="EMBL/GenBank/DDBJ databases">
        <authorList>
            <person name="Babu N.S."/>
            <person name="Beckwith C.J."/>
            <person name="Beseler K.G."/>
            <person name="Brison A."/>
            <person name="Carone J.V."/>
            <person name="Caskin T.P."/>
            <person name="Diamond M."/>
            <person name="Durham M.E."/>
            <person name="Foxe J.M."/>
            <person name="Go M."/>
            <person name="Henderson B.A."/>
            <person name="Jones I.B."/>
            <person name="McGettigan J.A."/>
            <person name="Micheletti S.J."/>
            <person name="Nasrallah M.E."/>
            <person name="Ortiz D."/>
            <person name="Piller C.R."/>
            <person name="Privatt S.R."/>
            <person name="Schneider S.L."/>
            <person name="Sharp S."/>
            <person name="Smith T.C."/>
            <person name="Stanton J.D."/>
            <person name="Ullery H.E."/>
            <person name="Wilson R.J."/>
            <person name="Serrano M.G."/>
            <person name="Buck G."/>
            <person name="Lee V."/>
            <person name="Wang Y."/>
            <person name="Carvalho R."/>
            <person name="Voegtly L."/>
            <person name="Shi R."/>
            <person name="Duckworth R."/>
            <person name="Johnson A."/>
            <person name="Loviza R."/>
            <person name="Walstead R."/>
            <person name="Shah Z."/>
            <person name="Kiflezghi M."/>
            <person name="Wade K."/>
            <person name="Ball S.L."/>
            <person name="Bradley K.W."/>
            <person name="Asai D.J."/>
            <person name="Bowman C.A."/>
            <person name="Russell D.A."/>
            <person name="Pope W.H."/>
            <person name="Jacobs-Sera D."/>
            <person name="Hendrix R.W."/>
            <person name="Hatfull G.F."/>
        </authorList>
    </citation>
    <scope>NUCLEOTIDE SEQUENCE [LARGE SCALE GENOMIC DNA]</scope>
</reference>